<reference evidence="3" key="1">
    <citation type="submission" date="2022-11" db="UniProtKB">
        <authorList>
            <consortium name="WormBaseParasite"/>
        </authorList>
    </citation>
    <scope>IDENTIFICATION</scope>
</reference>
<keyword evidence="1" id="KW-0812">Transmembrane</keyword>
<feature type="transmembrane region" description="Helical" evidence="1">
    <location>
        <begin position="141"/>
        <end position="162"/>
    </location>
</feature>
<evidence type="ECO:0000313" key="2">
    <source>
        <dbReference type="Proteomes" id="UP000887564"/>
    </source>
</evidence>
<dbReference type="AlphaFoldDB" id="A0A914RLV5"/>
<protein>
    <submittedName>
        <fullName evidence="3">Uncharacterized protein</fullName>
    </submittedName>
</protein>
<sequence length="168" mass="18904">TGIFQGGDNQLVLPDRSILEEYVKRKRGRGERLHSEPPIVESEEIRCSPCLSTASELIPASTVRVYESVRNVPYITAPSRSRLSSVESIRPSPPPPPMRDNSKTLDLLSYGEKMLSAIMYRAIYGLLHLSRRKSSLQAPKAFPFILTDLLLVVTFAINAQLLNYQFAW</sequence>
<accession>A0A914RLV5</accession>
<dbReference type="WBParaSite" id="PEQ_0000727601-mRNA-1">
    <property type="protein sequence ID" value="PEQ_0000727601-mRNA-1"/>
    <property type="gene ID" value="PEQ_0000727601"/>
</dbReference>
<evidence type="ECO:0000256" key="1">
    <source>
        <dbReference type="SAM" id="Phobius"/>
    </source>
</evidence>
<proteinExistence type="predicted"/>
<keyword evidence="1" id="KW-1133">Transmembrane helix</keyword>
<evidence type="ECO:0000313" key="3">
    <source>
        <dbReference type="WBParaSite" id="PEQ_0000727601-mRNA-1"/>
    </source>
</evidence>
<organism evidence="2 3">
    <name type="scientific">Parascaris equorum</name>
    <name type="common">Equine roundworm</name>
    <dbReference type="NCBI Taxonomy" id="6256"/>
    <lineage>
        <taxon>Eukaryota</taxon>
        <taxon>Metazoa</taxon>
        <taxon>Ecdysozoa</taxon>
        <taxon>Nematoda</taxon>
        <taxon>Chromadorea</taxon>
        <taxon>Rhabditida</taxon>
        <taxon>Spirurina</taxon>
        <taxon>Ascaridomorpha</taxon>
        <taxon>Ascaridoidea</taxon>
        <taxon>Ascarididae</taxon>
        <taxon>Parascaris</taxon>
    </lineage>
</organism>
<keyword evidence="2" id="KW-1185">Reference proteome</keyword>
<keyword evidence="1" id="KW-0472">Membrane</keyword>
<dbReference type="Proteomes" id="UP000887564">
    <property type="component" value="Unplaced"/>
</dbReference>
<name>A0A914RLV5_PAREQ</name>